<evidence type="ECO:0000256" key="14">
    <source>
        <dbReference type="SAM" id="Phobius"/>
    </source>
</evidence>
<feature type="transmembrane region" description="Helical" evidence="14">
    <location>
        <begin position="49"/>
        <end position="68"/>
    </location>
</feature>
<keyword evidence="17" id="KW-1185">Reference proteome</keyword>
<evidence type="ECO:0000256" key="12">
    <source>
        <dbReference type="ARBA" id="ARBA00031306"/>
    </source>
</evidence>
<dbReference type="SUPFAM" id="SSF103473">
    <property type="entry name" value="MFS general substrate transporter"/>
    <property type="match status" value="1"/>
</dbReference>
<dbReference type="eggNOG" id="COG1477">
    <property type="taxonomic scope" value="Bacteria"/>
</dbReference>
<evidence type="ECO:0000256" key="1">
    <source>
        <dbReference type="ARBA" id="ARBA00001946"/>
    </source>
</evidence>
<comment type="catalytic activity">
    <reaction evidence="13">
        <text>L-threonyl-[protein] + FAD = FMN-L-threonyl-[protein] + AMP + H(+)</text>
        <dbReference type="Rhea" id="RHEA:36847"/>
        <dbReference type="Rhea" id="RHEA-COMP:11060"/>
        <dbReference type="Rhea" id="RHEA-COMP:11061"/>
        <dbReference type="ChEBI" id="CHEBI:15378"/>
        <dbReference type="ChEBI" id="CHEBI:30013"/>
        <dbReference type="ChEBI" id="CHEBI:57692"/>
        <dbReference type="ChEBI" id="CHEBI:74257"/>
        <dbReference type="ChEBI" id="CHEBI:456215"/>
        <dbReference type="EC" id="2.7.1.180"/>
    </reaction>
</comment>
<dbReference type="Proteomes" id="UP000011724">
    <property type="component" value="Chromosome"/>
</dbReference>
<evidence type="ECO:0000256" key="5">
    <source>
        <dbReference type="ARBA" id="ARBA00022679"/>
    </source>
</evidence>
<gene>
    <name evidence="16" type="ordered locus">BN4_10577</name>
</gene>
<dbReference type="Gene3D" id="1.20.1250.20">
    <property type="entry name" value="MFS general substrate transporter like domains"/>
    <property type="match status" value="2"/>
</dbReference>
<accession>M1WNV7</accession>
<evidence type="ECO:0000256" key="10">
    <source>
        <dbReference type="ARBA" id="ARBA00022989"/>
    </source>
</evidence>
<keyword evidence="16" id="KW-0449">Lipoprotein</keyword>
<keyword evidence="5" id="KW-0808">Transferase</keyword>
<evidence type="ECO:0000259" key="15">
    <source>
        <dbReference type="PROSITE" id="PS50850"/>
    </source>
</evidence>
<evidence type="ECO:0000313" key="16">
    <source>
        <dbReference type="EMBL" id="CCH47814.1"/>
    </source>
</evidence>
<dbReference type="PROSITE" id="PS50850">
    <property type="entry name" value="MFS"/>
    <property type="match status" value="1"/>
</dbReference>
<dbReference type="PANTHER" id="PTHR30040:SF2">
    <property type="entry name" value="FAD:PROTEIN FMN TRANSFERASE"/>
    <property type="match status" value="1"/>
</dbReference>
<feature type="transmembrane region" description="Helical" evidence="14">
    <location>
        <begin position="362"/>
        <end position="382"/>
    </location>
</feature>
<feature type="transmembrane region" description="Helical" evidence="14">
    <location>
        <begin position="12"/>
        <end position="37"/>
    </location>
</feature>
<dbReference type="GO" id="GO:0046872">
    <property type="term" value="F:metal ion binding"/>
    <property type="evidence" value="ECO:0007669"/>
    <property type="project" value="UniProtKB-KW"/>
</dbReference>
<dbReference type="SUPFAM" id="SSF143631">
    <property type="entry name" value="ApbE-like"/>
    <property type="match status" value="1"/>
</dbReference>
<feature type="transmembrane region" description="Helical" evidence="14">
    <location>
        <begin position="245"/>
        <end position="263"/>
    </location>
</feature>
<dbReference type="Pfam" id="PF02424">
    <property type="entry name" value="ApbE"/>
    <property type="match status" value="1"/>
</dbReference>
<dbReference type="eggNOG" id="COG2814">
    <property type="taxonomic scope" value="Bacteria"/>
</dbReference>
<feature type="domain" description="Major facilitator superfamily (MFS) profile" evidence="15">
    <location>
        <begin position="15"/>
        <end position="416"/>
    </location>
</feature>
<keyword evidence="9" id="KW-0460">Magnesium</keyword>
<keyword evidence="7" id="KW-0479">Metal-binding</keyword>
<feature type="transmembrane region" description="Helical" evidence="14">
    <location>
        <begin position="299"/>
        <end position="321"/>
    </location>
</feature>
<feature type="transmembrane region" description="Helical" evidence="14">
    <location>
        <begin position="104"/>
        <end position="128"/>
    </location>
</feature>
<dbReference type="BioCyc" id="DPIE1322246:BN4_RS02970-MONOMER"/>
<keyword evidence="10 14" id="KW-1133">Transmembrane helix</keyword>
<feature type="transmembrane region" description="Helical" evidence="14">
    <location>
        <begin position="333"/>
        <end position="356"/>
    </location>
</feature>
<evidence type="ECO:0000256" key="7">
    <source>
        <dbReference type="ARBA" id="ARBA00022723"/>
    </source>
</evidence>
<name>M1WNV7_PSEP2</name>
<dbReference type="EMBL" id="FO203427">
    <property type="protein sequence ID" value="CCH47814.1"/>
    <property type="molecule type" value="Genomic_DNA"/>
</dbReference>
<reference evidence="16 17" key="1">
    <citation type="journal article" date="2013" name="PLoS ONE">
        <title>The first genomic and proteomic characterization of a deep-sea sulfate reducer: insights into the piezophilic lifestyle of Desulfovibrio piezophilus.</title>
        <authorList>
            <person name="Pradel N."/>
            <person name="Ji B."/>
            <person name="Gimenez G."/>
            <person name="Talla E."/>
            <person name="Lenoble P."/>
            <person name="Garel M."/>
            <person name="Tamburini C."/>
            <person name="Fourquet P."/>
            <person name="Lebrun R."/>
            <person name="Bertin P."/>
            <person name="Denis Y."/>
            <person name="Pophillat M."/>
            <person name="Barbe V."/>
            <person name="Ollivier B."/>
            <person name="Dolla A."/>
        </authorList>
    </citation>
    <scope>NUCLEOTIDE SEQUENCE [LARGE SCALE GENOMIC DNA]</scope>
    <source>
        <strain evidence="17">DSM 10523 / SB164P1</strain>
    </source>
</reference>
<keyword evidence="8" id="KW-0274">FAD</keyword>
<dbReference type="CDD" id="cd17325">
    <property type="entry name" value="MFS_MdtG_SLC18_like"/>
    <property type="match status" value="1"/>
</dbReference>
<dbReference type="STRING" id="1322246.BN4_10577"/>
<evidence type="ECO:0000313" key="17">
    <source>
        <dbReference type="Proteomes" id="UP000011724"/>
    </source>
</evidence>
<evidence type="ECO:0000256" key="3">
    <source>
        <dbReference type="ARBA" id="ARBA00016337"/>
    </source>
</evidence>
<evidence type="ECO:0000256" key="11">
    <source>
        <dbReference type="ARBA" id="ARBA00023136"/>
    </source>
</evidence>
<dbReference type="PANTHER" id="PTHR30040">
    <property type="entry name" value="THIAMINE BIOSYNTHESIS LIPOPROTEIN APBE"/>
    <property type="match status" value="1"/>
</dbReference>
<reference evidence="17" key="2">
    <citation type="journal article" date="2013" name="Stand. Genomic Sci.">
        <title>Complete genome sequence of Desulfocapsa sulfexigens, a marine deltaproteobacterium specialized in disproportionating inorganic sulfur compounds.</title>
        <authorList>
            <person name="Finster K.W."/>
            <person name="Kjeldsen K.U."/>
            <person name="Kube M."/>
            <person name="Reinhardt R."/>
            <person name="Mussmann M."/>
            <person name="Amann R."/>
            <person name="Schreiber L."/>
        </authorList>
    </citation>
    <scope>NUCLEOTIDE SEQUENCE [LARGE SCALE GENOMIC DNA]</scope>
    <source>
        <strain evidence="17">DSM 10523 / SB164P1</strain>
    </source>
</reference>
<dbReference type="InterPro" id="IPR024932">
    <property type="entry name" value="ApbE"/>
</dbReference>
<dbReference type="InterPro" id="IPR003374">
    <property type="entry name" value="ApbE-like_sf"/>
</dbReference>
<keyword evidence="11 14" id="KW-0472">Membrane</keyword>
<feature type="transmembrane region" description="Helical" evidence="14">
    <location>
        <begin position="140"/>
        <end position="163"/>
    </location>
</feature>
<dbReference type="InterPro" id="IPR011701">
    <property type="entry name" value="MFS"/>
</dbReference>
<evidence type="ECO:0000256" key="2">
    <source>
        <dbReference type="ARBA" id="ARBA00011955"/>
    </source>
</evidence>
<organism evidence="16 17">
    <name type="scientific">Pseudodesulfovibrio piezophilus (strain DSM 21447 / JCM 15486 / C1TLV30)</name>
    <name type="common">Desulfovibrio piezophilus</name>
    <dbReference type="NCBI Taxonomy" id="1322246"/>
    <lineage>
        <taxon>Bacteria</taxon>
        <taxon>Pseudomonadati</taxon>
        <taxon>Thermodesulfobacteriota</taxon>
        <taxon>Desulfovibrionia</taxon>
        <taxon>Desulfovibrionales</taxon>
        <taxon>Desulfovibrionaceae</taxon>
    </lineage>
</organism>
<dbReference type="AlphaFoldDB" id="M1WNV7"/>
<dbReference type="Pfam" id="PF07690">
    <property type="entry name" value="MFS_1"/>
    <property type="match status" value="2"/>
</dbReference>
<evidence type="ECO:0000256" key="13">
    <source>
        <dbReference type="ARBA" id="ARBA00048540"/>
    </source>
</evidence>
<dbReference type="EC" id="2.7.1.180" evidence="2"/>
<feature type="transmembrane region" description="Helical" evidence="14">
    <location>
        <begin position="169"/>
        <end position="189"/>
    </location>
</feature>
<feature type="transmembrane region" description="Helical" evidence="14">
    <location>
        <begin position="210"/>
        <end position="233"/>
    </location>
</feature>
<dbReference type="HOGENOM" id="CLU_377122_0_0_7"/>
<dbReference type="PATRIC" id="fig|879567.3.peg.596"/>
<dbReference type="InterPro" id="IPR020846">
    <property type="entry name" value="MFS_dom"/>
</dbReference>
<dbReference type="GO" id="GO:0016740">
    <property type="term" value="F:transferase activity"/>
    <property type="evidence" value="ECO:0007669"/>
    <property type="project" value="UniProtKB-KW"/>
</dbReference>
<dbReference type="KEGG" id="dpi:BN4_10577"/>
<keyword evidence="6 14" id="KW-0812">Transmembrane</keyword>
<evidence type="ECO:0000256" key="4">
    <source>
        <dbReference type="ARBA" id="ARBA00022630"/>
    </source>
</evidence>
<dbReference type="GO" id="GO:0022857">
    <property type="term" value="F:transmembrane transporter activity"/>
    <property type="evidence" value="ECO:0007669"/>
    <property type="project" value="InterPro"/>
</dbReference>
<comment type="cofactor">
    <cofactor evidence="1">
        <name>Mg(2+)</name>
        <dbReference type="ChEBI" id="CHEBI:18420"/>
    </cofactor>
</comment>
<evidence type="ECO:0000256" key="8">
    <source>
        <dbReference type="ARBA" id="ARBA00022827"/>
    </source>
</evidence>
<evidence type="ECO:0000256" key="9">
    <source>
        <dbReference type="ARBA" id="ARBA00022842"/>
    </source>
</evidence>
<dbReference type="Gene3D" id="3.10.520.10">
    <property type="entry name" value="ApbE-like domains"/>
    <property type="match status" value="1"/>
</dbReference>
<dbReference type="InterPro" id="IPR036259">
    <property type="entry name" value="MFS_trans_sf"/>
</dbReference>
<proteinExistence type="predicted"/>
<feature type="transmembrane region" description="Helical" evidence="14">
    <location>
        <begin position="394"/>
        <end position="413"/>
    </location>
</feature>
<evidence type="ECO:0000256" key="6">
    <source>
        <dbReference type="ARBA" id="ARBA00022692"/>
    </source>
</evidence>
<keyword evidence="4" id="KW-0285">Flavoprotein</keyword>
<feature type="transmembrane region" description="Helical" evidence="14">
    <location>
        <begin position="80"/>
        <end position="98"/>
    </location>
</feature>
<dbReference type="RefSeq" id="WP_015413868.1">
    <property type="nucleotide sequence ID" value="NC_020409.1"/>
</dbReference>
<protein>
    <recommendedName>
        <fullName evidence="3">FAD:protein FMN transferase</fullName>
        <ecNumber evidence="2">2.7.1.180</ecNumber>
    </recommendedName>
    <alternativeName>
        <fullName evidence="12">Flavin transferase</fullName>
    </alternativeName>
</protein>
<sequence>MDRVHSQLPSNKFRLLTVVMAIGFFTSLGIGLFSFVVPLMSLDEKISGAWLGSAFAGYYFAKLLAAPLSGAAADKFGPKPVLICATLAGCLIPLFALLKNDLEVLYFVQFSLGLISGLIKPVGMAILGSNIARKSLPRSFAFHAFSYHIALFIGPLIGGIFYIKGSVQPILIGLSICMGLSCLVSIFLLPKQTTTTVSPSKQHTSFSFGLQTLALLIAIGGRTIGIGFLAAFYPILLSIILGRGIKIALLFAIPGLATCLGLLAINRFAEHKPDLHMTICGMLLSSLAMFFLGEAETSWQFITLGSTMGIGAALSVPASMSMASDISLQQGKIFGTAHLAAGLGFLIGPLLGGFLIPELHSINPVLQIAATLGALSCVPLLCSALQSHFHFGRGIAWGVALTLALFLIIPAAVRSKVLLQKDSHINDGIYQFTDVAMGTIVNLTLVADSQKKADDAARKTLTTMRALQQDFDFRSPHGSIGRINRDAGHGWVKPSQRSFGLIMRTLVISRQSQGIFDPSVGALTTSPIYYALDTHLAEKKKGLVDYRLIEIDTSGKRIRLARMGMALDMGGIAKGTIIDTAVTVLKKQGIKSGIVEAGGDFYCFGDREWHIGIRHPRDKKLFGTLAIREQGVCGSGDYQQYVTFEDKKGSERRHHIINPSTMLSAHQSIGVTVISDTAERADALATTLFIMGPINGQEFLDKYYPTTAAVWFSPDQSVILSKNFPAR</sequence>